<dbReference type="AlphaFoldDB" id="A0A5M8FT98"/>
<dbReference type="InterPro" id="IPR011060">
    <property type="entry name" value="RibuloseP-bd_barrel"/>
</dbReference>
<evidence type="ECO:0000256" key="8">
    <source>
        <dbReference type="ARBA" id="ARBA00023141"/>
    </source>
</evidence>
<dbReference type="Gene3D" id="3.20.20.70">
    <property type="entry name" value="Aldolase class I"/>
    <property type="match status" value="1"/>
</dbReference>
<keyword evidence="7 10" id="KW-0822">Tryptophan biosynthesis</keyword>
<reference evidence="12 13" key="1">
    <citation type="submission" date="2019-09" db="EMBL/GenBank/DDBJ databases">
        <title>Whole-genome sequence of the purple sulfur bacterium Thiohalocapsa marina DSM 19078.</title>
        <authorList>
            <person name="Kyndt J.A."/>
            <person name="Meyer T.E."/>
        </authorList>
    </citation>
    <scope>NUCLEOTIDE SEQUENCE [LARGE SCALE GENOMIC DNA]</scope>
    <source>
        <strain evidence="12 13">DSM 19078</strain>
    </source>
</reference>
<evidence type="ECO:0000256" key="1">
    <source>
        <dbReference type="ARBA" id="ARBA00001164"/>
    </source>
</evidence>
<organism evidence="12 13">
    <name type="scientific">Thiohalocapsa marina</name>
    <dbReference type="NCBI Taxonomy" id="424902"/>
    <lineage>
        <taxon>Bacteria</taxon>
        <taxon>Pseudomonadati</taxon>
        <taxon>Pseudomonadota</taxon>
        <taxon>Gammaproteobacteria</taxon>
        <taxon>Chromatiales</taxon>
        <taxon>Chromatiaceae</taxon>
        <taxon>Thiohalocapsa</taxon>
    </lineage>
</organism>
<dbReference type="HAMAP" id="MF_00135">
    <property type="entry name" value="PRAI"/>
    <property type="match status" value="1"/>
</dbReference>
<evidence type="ECO:0000256" key="7">
    <source>
        <dbReference type="ARBA" id="ARBA00022822"/>
    </source>
</evidence>
<dbReference type="GO" id="GO:0000162">
    <property type="term" value="P:L-tryptophan biosynthetic process"/>
    <property type="evidence" value="ECO:0007669"/>
    <property type="project" value="UniProtKB-UniRule"/>
</dbReference>
<keyword evidence="8 10" id="KW-0057">Aromatic amino acid biosynthesis</keyword>
<protein>
    <recommendedName>
        <fullName evidence="5 10">N-(5'-phosphoribosyl)anthranilate isomerase</fullName>
        <shortName evidence="10">PRAI</shortName>
        <ecNumber evidence="4 10">5.3.1.24</ecNumber>
    </recommendedName>
</protein>
<dbReference type="EMBL" id="VWXX01000003">
    <property type="protein sequence ID" value="KAA6187009.1"/>
    <property type="molecule type" value="Genomic_DNA"/>
</dbReference>
<gene>
    <name evidence="10" type="primary">trpF</name>
    <name evidence="12" type="ORF">F2Q65_03730</name>
</gene>
<dbReference type="CDD" id="cd00405">
    <property type="entry name" value="PRAI"/>
    <property type="match status" value="1"/>
</dbReference>
<comment type="caution">
    <text evidence="12">The sequence shown here is derived from an EMBL/GenBank/DDBJ whole genome shotgun (WGS) entry which is preliminary data.</text>
</comment>
<evidence type="ECO:0000259" key="11">
    <source>
        <dbReference type="Pfam" id="PF00697"/>
    </source>
</evidence>
<name>A0A5M8FT98_9GAMM</name>
<feature type="domain" description="N-(5'phosphoribosyl) anthranilate isomerase (PRAI)" evidence="11">
    <location>
        <begin position="7"/>
        <end position="202"/>
    </location>
</feature>
<evidence type="ECO:0000256" key="9">
    <source>
        <dbReference type="ARBA" id="ARBA00023235"/>
    </source>
</evidence>
<evidence type="ECO:0000313" key="13">
    <source>
        <dbReference type="Proteomes" id="UP000322981"/>
    </source>
</evidence>
<dbReference type="PANTHER" id="PTHR42894:SF1">
    <property type="entry name" value="N-(5'-PHOSPHORIBOSYL)ANTHRANILATE ISOMERASE"/>
    <property type="match status" value="1"/>
</dbReference>
<accession>A0A5M8FT98</accession>
<dbReference type="GO" id="GO:0004640">
    <property type="term" value="F:phosphoribosylanthranilate isomerase activity"/>
    <property type="evidence" value="ECO:0007669"/>
    <property type="project" value="UniProtKB-UniRule"/>
</dbReference>
<keyword evidence="9 10" id="KW-0413">Isomerase</keyword>
<evidence type="ECO:0000256" key="2">
    <source>
        <dbReference type="ARBA" id="ARBA00004664"/>
    </source>
</evidence>
<evidence type="ECO:0000256" key="3">
    <source>
        <dbReference type="ARBA" id="ARBA00007571"/>
    </source>
</evidence>
<proteinExistence type="inferred from homology"/>
<evidence type="ECO:0000256" key="4">
    <source>
        <dbReference type="ARBA" id="ARBA00012572"/>
    </source>
</evidence>
<dbReference type="OrthoDB" id="9796196at2"/>
<dbReference type="FunFam" id="3.20.20.70:FF:000075">
    <property type="entry name" value="Tryptophan biosynthesis protein TRP1"/>
    <property type="match status" value="1"/>
</dbReference>
<dbReference type="InterPro" id="IPR001240">
    <property type="entry name" value="PRAI_dom"/>
</dbReference>
<dbReference type="NCBIfam" id="NF002299">
    <property type="entry name" value="PRK01222.1-6"/>
    <property type="match status" value="1"/>
</dbReference>
<keyword evidence="13" id="KW-1185">Reference proteome</keyword>
<evidence type="ECO:0000256" key="10">
    <source>
        <dbReference type="HAMAP-Rule" id="MF_00135"/>
    </source>
</evidence>
<evidence type="ECO:0000313" key="12">
    <source>
        <dbReference type="EMBL" id="KAA6187009.1"/>
    </source>
</evidence>
<evidence type="ECO:0000256" key="5">
    <source>
        <dbReference type="ARBA" id="ARBA00022272"/>
    </source>
</evidence>
<keyword evidence="6 10" id="KW-0028">Amino-acid biosynthesis</keyword>
<comment type="catalytic activity">
    <reaction evidence="1 10">
        <text>N-(5-phospho-beta-D-ribosyl)anthranilate = 1-(2-carboxyphenylamino)-1-deoxy-D-ribulose 5-phosphate</text>
        <dbReference type="Rhea" id="RHEA:21540"/>
        <dbReference type="ChEBI" id="CHEBI:18277"/>
        <dbReference type="ChEBI" id="CHEBI:58613"/>
        <dbReference type="EC" id="5.3.1.24"/>
    </reaction>
</comment>
<dbReference type="InterPro" id="IPR044643">
    <property type="entry name" value="TrpF_fam"/>
</dbReference>
<dbReference type="UniPathway" id="UPA00035">
    <property type="reaction ID" value="UER00042"/>
</dbReference>
<comment type="pathway">
    <text evidence="2 10">Amino-acid biosynthesis; L-tryptophan biosynthesis; L-tryptophan from chorismate: step 3/5.</text>
</comment>
<dbReference type="NCBIfam" id="NF002298">
    <property type="entry name" value="PRK01222.1-4"/>
    <property type="match status" value="1"/>
</dbReference>
<dbReference type="RefSeq" id="WP_150090549.1">
    <property type="nucleotide sequence ID" value="NZ_JBFUOH010000138.1"/>
</dbReference>
<dbReference type="EC" id="5.3.1.24" evidence="4 10"/>
<evidence type="ECO:0000256" key="6">
    <source>
        <dbReference type="ARBA" id="ARBA00022605"/>
    </source>
</evidence>
<dbReference type="Proteomes" id="UP000322981">
    <property type="component" value="Unassembled WGS sequence"/>
</dbReference>
<dbReference type="Pfam" id="PF00697">
    <property type="entry name" value="PRAI"/>
    <property type="match status" value="1"/>
</dbReference>
<comment type="similarity">
    <text evidence="3 10">Belongs to the TrpF family.</text>
</comment>
<dbReference type="InterPro" id="IPR013785">
    <property type="entry name" value="Aldolase_TIM"/>
</dbReference>
<sequence>MNRRTRVKICGLTREQDVADAVALGADAIGLVFHAPSPRAVSVELAAALTATVPAFVTVVGLFVDAEAERVREVLRRVPLGALQFHGREEPTYCAAFGHPWIKALAMRDGIDAMAEARRYGGAASLLLDTFDPRVAGGTGRRFDWDLIPAALAGRIILAGGLDAGNVAAAVARVQPHAVDVSGGVESARGIKDRLKIAEFMQGVRNGDQTRSND</sequence>
<dbReference type="PANTHER" id="PTHR42894">
    <property type="entry name" value="N-(5'-PHOSPHORIBOSYL)ANTHRANILATE ISOMERASE"/>
    <property type="match status" value="1"/>
</dbReference>
<dbReference type="SUPFAM" id="SSF51366">
    <property type="entry name" value="Ribulose-phoshate binding barrel"/>
    <property type="match status" value="1"/>
</dbReference>